<evidence type="ECO:0000256" key="5">
    <source>
        <dbReference type="ARBA" id="ARBA00037974"/>
    </source>
</evidence>
<evidence type="ECO:0000256" key="2">
    <source>
        <dbReference type="ARBA" id="ARBA00012224"/>
    </source>
</evidence>
<evidence type="ECO:0000256" key="3">
    <source>
        <dbReference type="ARBA" id="ARBA00022898"/>
    </source>
</evidence>
<dbReference type="InterPro" id="IPR027619">
    <property type="entry name" value="C-S_lyase_PatB-like"/>
</dbReference>
<dbReference type="GO" id="GO:0047804">
    <property type="term" value="F:cysteine-S-conjugate beta-lyase activity"/>
    <property type="evidence" value="ECO:0000318"/>
    <property type="project" value="GO_Central"/>
</dbReference>
<dbReference type="RefSeq" id="WP_012257518.1">
    <property type="nucleotide sequence ID" value="NC_010175.1"/>
</dbReference>
<dbReference type="eggNOG" id="COG1168">
    <property type="taxonomic scope" value="Bacteria"/>
</dbReference>
<dbReference type="PANTHER" id="PTHR43525">
    <property type="entry name" value="PROTEIN MALY"/>
    <property type="match status" value="1"/>
</dbReference>
<sequence>MNRFNFDQIIPRRGTGSIKWEQYPADVLPMWVADMDFASPPAVVAALHERAAHAVFGYPAHPERLTEVICERMAHLYQWEIQPEHILFLPGLVSAINVLCRAFGEPGDSVLTLTPAYPPFLSAPRNQQRQIDTCELSLSISGSILSYAIDFDALRAAIHERTRLLLLSHPHNPVGLEYDPPTLRRLAEMCLDRNVIICSDEIHCDLLLGETRHTPLAALDPAIADRTITLMAPSKTFNLPGLGCSMAIIPNPELRRQVSRAAAGIVPHVNVFGFAGALAAYEHGAEWLAALLEYLTANRDHYVRRVTSELAPLRCTIPQATYLGWIDCRELPLSTSPYRFFLNEARVAFSDGAAFGPGGEGFVRINFGCPRAQLDEALDRVAAALQRLADTQANT</sequence>
<dbReference type="FunCoup" id="A9WBQ7">
    <property type="interactions" value="209"/>
</dbReference>
<dbReference type="Gene3D" id="3.90.1150.10">
    <property type="entry name" value="Aspartate Aminotransferase, domain 1"/>
    <property type="match status" value="1"/>
</dbReference>
<keyword evidence="7" id="KW-0808">Transferase</keyword>
<dbReference type="InterPro" id="IPR051798">
    <property type="entry name" value="Class-II_PLP-Dep_Aminotrans"/>
</dbReference>
<dbReference type="PANTHER" id="PTHR43525:SF1">
    <property type="entry name" value="PROTEIN MALY"/>
    <property type="match status" value="1"/>
</dbReference>
<evidence type="ECO:0000256" key="1">
    <source>
        <dbReference type="ARBA" id="ARBA00001933"/>
    </source>
</evidence>
<proteinExistence type="inferred from homology"/>
<keyword evidence="7" id="KW-0032">Aminotransferase</keyword>
<keyword evidence="3" id="KW-0663">Pyridoxal phosphate</keyword>
<dbReference type="STRING" id="324602.Caur_1646"/>
<dbReference type="Proteomes" id="UP000002008">
    <property type="component" value="Chromosome"/>
</dbReference>
<dbReference type="HOGENOM" id="CLU_017584_15_0_0"/>
<keyword evidence="8" id="KW-1185">Reference proteome</keyword>
<organism evidence="7 8">
    <name type="scientific">Chloroflexus aurantiacus (strain ATCC 29366 / DSM 635 / J-10-fl)</name>
    <dbReference type="NCBI Taxonomy" id="324602"/>
    <lineage>
        <taxon>Bacteria</taxon>
        <taxon>Bacillati</taxon>
        <taxon>Chloroflexota</taxon>
        <taxon>Chloroflexia</taxon>
        <taxon>Chloroflexales</taxon>
        <taxon>Chloroflexineae</taxon>
        <taxon>Chloroflexaceae</taxon>
        <taxon>Chloroflexus</taxon>
    </lineage>
</organism>
<accession>A9WBQ7</accession>
<name>A9WBQ7_CHLAA</name>
<evidence type="ECO:0000313" key="8">
    <source>
        <dbReference type="Proteomes" id="UP000002008"/>
    </source>
</evidence>
<comment type="cofactor">
    <cofactor evidence="1">
        <name>pyridoxal 5'-phosphate</name>
        <dbReference type="ChEBI" id="CHEBI:597326"/>
    </cofactor>
</comment>
<dbReference type="InterPro" id="IPR015421">
    <property type="entry name" value="PyrdxlP-dep_Trfase_major"/>
</dbReference>
<comment type="similarity">
    <text evidence="5">Belongs to the class-II pyridoxal-phosphate-dependent aminotransferase family. MalY/PatB cystathionine beta-lyase subfamily.</text>
</comment>
<gene>
    <name evidence="7" type="ordered locus">Caur_1646</name>
</gene>
<dbReference type="InterPro" id="IPR015424">
    <property type="entry name" value="PyrdxlP-dep_Trfase"/>
</dbReference>
<dbReference type="Pfam" id="PF00155">
    <property type="entry name" value="Aminotran_1_2"/>
    <property type="match status" value="1"/>
</dbReference>
<evidence type="ECO:0000313" key="7">
    <source>
        <dbReference type="EMBL" id="ABY34864.1"/>
    </source>
</evidence>
<dbReference type="CDD" id="cd00609">
    <property type="entry name" value="AAT_like"/>
    <property type="match status" value="1"/>
</dbReference>
<feature type="domain" description="Aminotransferase class I/classII large" evidence="6">
    <location>
        <begin position="32"/>
        <end position="381"/>
    </location>
</feature>
<dbReference type="GO" id="GO:0008483">
    <property type="term" value="F:transaminase activity"/>
    <property type="evidence" value="ECO:0007669"/>
    <property type="project" value="UniProtKB-KW"/>
</dbReference>
<dbReference type="InParanoid" id="A9WBQ7"/>
<dbReference type="SUPFAM" id="SSF53383">
    <property type="entry name" value="PLP-dependent transferases"/>
    <property type="match status" value="1"/>
</dbReference>
<dbReference type="NCBIfam" id="TIGR04350">
    <property type="entry name" value="C_S_lyase_PatB"/>
    <property type="match status" value="1"/>
</dbReference>
<dbReference type="Gene3D" id="3.40.640.10">
    <property type="entry name" value="Type I PLP-dependent aspartate aminotransferase-like (Major domain)"/>
    <property type="match status" value="1"/>
</dbReference>
<dbReference type="EMBL" id="CP000909">
    <property type="protein sequence ID" value="ABY34864.1"/>
    <property type="molecule type" value="Genomic_DNA"/>
</dbReference>
<dbReference type="KEGG" id="cau:Caur_1646"/>
<keyword evidence="4" id="KW-0456">Lyase</keyword>
<dbReference type="AlphaFoldDB" id="A9WBQ7"/>
<dbReference type="InterPro" id="IPR015422">
    <property type="entry name" value="PyrdxlP-dep_Trfase_small"/>
</dbReference>
<evidence type="ECO:0000259" key="6">
    <source>
        <dbReference type="Pfam" id="PF00155"/>
    </source>
</evidence>
<protein>
    <recommendedName>
        <fullName evidence="2">cysteine-S-conjugate beta-lyase</fullName>
        <ecNumber evidence="2">4.4.1.13</ecNumber>
    </recommendedName>
</protein>
<dbReference type="GO" id="GO:0030170">
    <property type="term" value="F:pyridoxal phosphate binding"/>
    <property type="evidence" value="ECO:0007669"/>
    <property type="project" value="InterPro"/>
</dbReference>
<dbReference type="EC" id="4.4.1.13" evidence="2"/>
<dbReference type="EnsemblBacteria" id="ABY34864">
    <property type="protein sequence ID" value="ABY34864"/>
    <property type="gene ID" value="Caur_1646"/>
</dbReference>
<dbReference type="PATRIC" id="fig|324602.8.peg.1882"/>
<dbReference type="InterPro" id="IPR004839">
    <property type="entry name" value="Aminotransferase_I/II_large"/>
</dbReference>
<evidence type="ECO:0000256" key="4">
    <source>
        <dbReference type="ARBA" id="ARBA00023239"/>
    </source>
</evidence>
<reference evidence="8" key="1">
    <citation type="journal article" date="2011" name="BMC Genomics">
        <title>Complete genome sequence of the filamentous anoxygenic phototrophic bacterium Chloroflexus aurantiacus.</title>
        <authorList>
            <person name="Tang K.H."/>
            <person name="Barry K."/>
            <person name="Chertkov O."/>
            <person name="Dalin E."/>
            <person name="Han C.S."/>
            <person name="Hauser L.J."/>
            <person name="Honchak B.M."/>
            <person name="Karbach L.E."/>
            <person name="Land M.L."/>
            <person name="Lapidus A."/>
            <person name="Larimer F.W."/>
            <person name="Mikhailova N."/>
            <person name="Pitluck S."/>
            <person name="Pierson B.K."/>
            <person name="Blankenship R.E."/>
        </authorList>
    </citation>
    <scope>NUCLEOTIDE SEQUENCE [LARGE SCALE GENOMIC DNA]</scope>
    <source>
        <strain evidence="8">ATCC 29366 / DSM 635 / J-10-fl</strain>
    </source>
</reference>